<accession>A0A1A9WVB3</accession>
<feature type="transmembrane region" description="Helical" evidence="1">
    <location>
        <begin position="407"/>
        <end position="432"/>
    </location>
</feature>
<protein>
    <submittedName>
        <fullName evidence="2">Uncharacterized protein</fullName>
    </submittedName>
</protein>
<reference evidence="2" key="2">
    <citation type="submission" date="2020-05" db="UniProtKB">
        <authorList>
            <consortium name="EnsemblMetazoa"/>
        </authorList>
    </citation>
    <scope>IDENTIFICATION</scope>
    <source>
        <strain evidence="2">IAEA</strain>
    </source>
</reference>
<name>A0A1A9WVB3_9MUSC</name>
<dbReference type="STRING" id="37001.A0A1A9WVB3"/>
<dbReference type="InterPro" id="IPR032675">
    <property type="entry name" value="LRR_dom_sf"/>
</dbReference>
<dbReference type="VEuPathDB" id="VectorBase:GBRI033781"/>
<reference evidence="3" key="1">
    <citation type="submission" date="2014-03" db="EMBL/GenBank/DDBJ databases">
        <authorList>
            <person name="Aksoy S."/>
            <person name="Warren W."/>
            <person name="Wilson R.K."/>
        </authorList>
    </citation>
    <scope>NUCLEOTIDE SEQUENCE [LARGE SCALE GENOMIC DNA]</scope>
    <source>
        <strain evidence="3">IAEA</strain>
    </source>
</reference>
<keyword evidence="1" id="KW-0472">Membrane</keyword>
<dbReference type="AlphaFoldDB" id="A0A1A9WVB3"/>
<dbReference type="EnsemblMetazoa" id="GBRI033781-RA">
    <property type="protein sequence ID" value="GBRI033781-PA"/>
    <property type="gene ID" value="GBRI033781"/>
</dbReference>
<sequence>MLIKSLTIYESCRKFSYTININVVVITMFTLLDLINRGVRGDIYYRGYKTINYHQLLNVSCIAHDAKYICDCGNIKQSMLLPHLLGSAYHMDISNCNALTINANALENMRGLRKITFKNVNNLILNKYALAFPTYGSNTPLILRFEKVNIELIDSHAINGLIEEITFIDGHIHTINPFAITILKDHALLLKMDNISINCIESQAFKKFIVEQIDLRNCKFLSSMPSKAFYEVEVLDTLNIMGVQFQDIHSRAFSFKMISKLTLIQNNFKSVDAEWLEAFIKEDVSIRENNFGQTSQIAFKAIMVHRDYVSNEKMELRFSNNTVNFPNQIYPLEFKDTFNLNIRHLRYDNEFSCHDVDVKHKPPQPKSAFFQQYKDQLYFRLKNNSDKNDNFIVLSQFIANECHESIYWLYILLPSIGLLLSIIAAISAIIWYKQKRQRQRLKMEIIKPEPRTYKETQIIYQIENAGLLKTDL</sequence>
<evidence type="ECO:0000313" key="2">
    <source>
        <dbReference type="EnsemblMetazoa" id="GBRI033781-PA"/>
    </source>
</evidence>
<evidence type="ECO:0000313" key="3">
    <source>
        <dbReference type="Proteomes" id="UP000091820"/>
    </source>
</evidence>
<dbReference type="SUPFAM" id="SSF52058">
    <property type="entry name" value="L domain-like"/>
    <property type="match status" value="1"/>
</dbReference>
<organism evidence="2 3">
    <name type="scientific">Glossina brevipalpis</name>
    <dbReference type="NCBI Taxonomy" id="37001"/>
    <lineage>
        <taxon>Eukaryota</taxon>
        <taxon>Metazoa</taxon>
        <taxon>Ecdysozoa</taxon>
        <taxon>Arthropoda</taxon>
        <taxon>Hexapoda</taxon>
        <taxon>Insecta</taxon>
        <taxon>Pterygota</taxon>
        <taxon>Neoptera</taxon>
        <taxon>Endopterygota</taxon>
        <taxon>Diptera</taxon>
        <taxon>Brachycera</taxon>
        <taxon>Muscomorpha</taxon>
        <taxon>Hippoboscoidea</taxon>
        <taxon>Glossinidae</taxon>
        <taxon>Glossina</taxon>
    </lineage>
</organism>
<dbReference type="Proteomes" id="UP000091820">
    <property type="component" value="Unassembled WGS sequence"/>
</dbReference>
<proteinExistence type="predicted"/>
<evidence type="ECO:0000256" key="1">
    <source>
        <dbReference type="SAM" id="Phobius"/>
    </source>
</evidence>
<keyword evidence="1" id="KW-0812">Transmembrane</keyword>
<dbReference type="Gene3D" id="3.80.10.10">
    <property type="entry name" value="Ribonuclease Inhibitor"/>
    <property type="match status" value="1"/>
</dbReference>
<keyword evidence="3" id="KW-1185">Reference proteome</keyword>
<keyword evidence="1" id="KW-1133">Transmembrane helix</keyword>